<gene>
    <name evidence="1" type="ORF">METZ01_LOCUS41830</name>
</gene>
<dbReference type="EMBL" id="UINC01001796">
    <property type="protein sequence ID" value="SUZ88976.1"/>
    <property type="molecule type" value="Genomic_DNA"/>
</dbReference>
<evidence type="ECO:0000313" key="1">
    <source>
        <dbReference type="EMBL" id="SUZ88976.1"/>
    </source>
</evidence>
<accession>A0A381RB34</accession>
<protein>
    <submittedName>
        <fullName evidence="1">Uncharacterized protein</fullName>
    </submittedName>
</protein>
<dbReference type="AlphaFoldDB" id="A0A381RB34"/>
<proteinExistence type="predicted"/>
<reference evidence="1" key="1">
    <citation type="submission" date="2018-05" db="EMBL/GenBank/DDBJ databases">
        <authorList>
            <person name="Lanie J.A."/>
            <person name="Ng W.-L."/>
            <person name="Kazmierczak K.M."/>
            <person name="Andrzejewski T.M."/>
            <person name="Davidsen T.M."/>
            <person name="Wayne K.J."/>
            <person name="Tettelin H."/>
            <person name="Glass J.I."/>
            <person name="Rusch D."/>
            <person name="Podicherti R."/>
            <person name="Tsui H.-C.T."/>
            <person name="Winkler M.E."/>
        </authorList>
    </citation>
    <scope>NUCLEOTIDE SEQUENCE</scope>
</reference>
<name>A0A381RB34_9ZZZZ</name>
<sequence>MKLPNPMVTPKNSINEIFTKDIWLETNIPIKVPNTEKCKIRVNI</sequence>
<organism evidence="1">
    <name type="scientific">marine metagenome</name>
    <dbReference type="NCBI Taxonomy" id="408172"/>
    <lineage>
        <taxon>unclassified sequences</taxon>
        <taxon>metagenomes</taxon>
        <taxon>ecological metagenomes</taxon>
    </lineage>
</organism>